<name>A0ABN8IXP6_9NEOP</name>
<feature type="non-terminal residue" evidence="2">
    <location>
        <position position="1"/>
    </location>
</feature>
<accession>A0ABN8IXP6</accession>
<evidence type="ECO:0000256" key="1">
    <source>
        <dbReference type="SAM" id="MobiDB-lite"/>
    </source>
</evidence>
<feature type="region of interest" description="Disordered" evidence="1">
    <location>
        <begin position="88"/>
        <end position="107"/>
    </location>
</feature>
<reference evidence="2" key="1">
    <citation type="submission" date="2022-03" db="EMBL/GenBank/DDBJ databases">
        <authorList>
            <person name="Martin H S."/>
        </authorList>
    </citation>
    <scope>NUCLEOTIDE SEQUENCE</scope>
</reference>
<gene>
    <name evidence="2" type="ORF">IPOD504_LOCUS13654</name>
</gene>
<evidence type="ECO:0000313" key="2">
    <source>
        <dbReference type="EMBL" id="CAH2066943.1"/>
    </source>
</evidence>
<evidence type="ECO:0000313" key="3">
    <source>
        <dbReference type="Proteomes" id="UP000837857"/>
    </source>
</evidence>
<protein>
    <submittedName>
        <fullName evidence="2">Uncharacterized protein</fullName>
    </submittedName>
</protein>
<organism evidence="2 3">
    <name type="scientific">Iphiclides podalirius</name>
    <name type="common">scarce swallowtail</name>
    <dbReference type="NCBI Taxonomy" id="110791"/>
    <lineage>
        <taxon>Eukaryota</taxon>
        <taxon>Metazoa</taxon>
        <taxon>Ecdysozoa</taxon>
        <taxon>Arthropoda</taxon>
        <taxon>Hexapoda</taxon>
        <taxon>Insecta</taxon>
        <taxon>Pterygota</taxon>
        <taxon>Neoptera</taxon>
        <taxon>Endopterygota</taxon>
        <taxon>Lepidoptera</taxon>
        <taxon>Glossata</taxon>
        <taxon>Ditrysia</taxon>
        <taxon>Papilionoidea</taxon>
        <taxon>Papilionidae</taxon>
        <taxon>Papilioninae</taxon>
        <taxon>Iphiclides</taxon>
    </lineage>
</organism>
<keyword evidence="3" id="KW-1185">Reference proteome</keyword>
<dbReference type="Proteomes" id="UP000837857">
    <property type="component" value="Chromosome 4"/>
</dbReference>
<dbReference type="EMBL" id="OW152816">
    <property type="protein sequence ID" value="CAH2066943.1"/>
    <property type="molecule type" value="Genomic_DNA"/>
</dbReference>
<proteinExistence type="predicted"/>
<sequence>MRRARAGARTRRNQLLCAVIGCLNPPSEAFIPDKLKTALCPASADSASSLFLTPQPHYVIGLDRAGARAENSNVLSLLGAPGGCRPPLPPWPPYPLPAGTPSTPPPP</sequence>